<reference evidence="1 2" key="1">
    <citation type="submission" date="2019-03" db="EMBL/GenBank/DDBJ databases">
        <title>Genomic analyses of the natural microbiome of Caenorhabditis elegans.</title>
        <authorList>
            <person name="Samuel B."/>
        </authorList>
    </citation>
    <scope>NUCLEOTIDE SEQUENCE [LARGE SCALE GENOMIC DNA]</scope>
    <source>
        <strain evidence="1 2">JUb102</strain>
    </source>
</reference>
<dbReference type="AlphaFoldDB" id="A0A4R3NLX6"/>
<dbReference type="InterPro" id="IPR038666">
    <property type="entry name" value="SSP1_head-tail_sf"/>
</dbReference>
<protein>
    <submittedName>
        <fullName evidence="1">SPP1 family predicted phage head-tail adaptor</fullName>
    </submittedName>
</protein>
<evidence type="ECO:0000313" key="1">
    <source>
        <dbReference type="EMBL" id="TCT36562.1"/>
    </source>
</evidence>
<dbReference type="Gene3D" id="2.40.10.270">
    <property type="entry name" value="Bacteriophage SPP1 head-tail adaptor protein"/>
    <property type="match status" value="1"/>
</dbReference>
<gene>
    <name evidence="1" type="ORF">EC835_10211</name>
</gene>
<dbReference type="RefSeq" id="WP_132495191.1">
    <property type="nucleotide sequence ID" value="NZ_SMAS01000002.1"/>
</dbReference>
<evidence type="ECO:0000313" key="2">
    <source>
        <dbReference type="Proteomes" id="UP000295055"/>
    </source>
</evidence>
<comment type="caution">
    <text evidence="1">The sequence shown here is derived from an EMBL/GenBank/DDBJ whole genome shotgun (WGS) entry which is preliminary data.</text>
</comment>
<dbReference type="OrthoDB" id="6446968at2"/>
<dbReference type="Proteomes" id="UP000295055">
    <property type="component" value="Unassembled WGS sequence"/>
</dbReference>
<dbReference type="Pfam" id="PF05521">
    <property type="entry name" value="Phage_HCP"/>
    <property type="match status" value="1"/>
</dbReference>
<dbReference type="EMBL" id="SMAS01000002">
    <property type="protein sequence ID" value="TCT36562.1"/>
    <property type="molecule type" value="Genomic_DNA"/>
</dbReference>
<organism evidence="1 2">
    <name type="scientific">Providencia alcalifaciens</name>
    <dbReference type="NCBI Taxonomy" id="126385"/>
    <lineage>
        <taxon>Bacteria</taxon>
        <taxon>Pseudomonadati</taxon>
        <taxon>Pseudomonadota</taxon>
        <taxon>Gammaproteobacteria</taxon>
        <taxon>Enterobacterales</taxon>
        <taxon>Morganellaceae</taxon>
        <taxon>Providencia</taxon>
    </lineage>
</organism>
<dbReference type="NCBIfam" id="TIGR01563">
    <property type="entry name" value="gp16_SPP1"/>
    <property type="match status" value="1"/>
</dbReference>
<name>A0A4R3NLX6_9GAMM</name>
<proteinExistence type="predicted"/>
<accession>A0A4R3NLX6</accession>
<dbReference type="InterPro" id="IPR008767">
    <property type="entry name" value="Phage_SPP1_head-tail_adaptor"/>
</dbReference>
<sequence>MKAGELNKRIWLSRIEEVRDEFGVPKSSVVKVKEVWAKSEAMSNRKIRTADQQQVIETYQFTIRPRSDVNIGWIITYQNRNFTVRAVDRNQSDRLIITTEADNQHDRN</sequence>